<comment type="caution">
    <text evidence="3">The sequence shown here is derived from an EMBL/GenBank/DDBJ whole genome shotgun (WGS) entry which is preliminary data.</text>
</comment>
<accession>A0A545U845</accession>
<evidence type="ECO:0000256" key="2">
    <source>
        <dbReference type="PROSITE-ProRule" id="PRU01282"/>
    </source>
</evidence>
<protein>
    <submittedName>
        <fullName evidence="3">ArsC family reductase</fullName>
    </submittedName>
</protein>
<proteinExistence type="inferred from homology"/>
<dbReference type="RefSeq" id="WP_142902493.1">
    <property type="nucleotide sequence ID" value="NZ_ML660087.1"/>
</dbReference>
<dbReference type="PANTHER" id="PTHR30041:SF8">
    <property type="entry name" value="PROTEIN YFFB"/>
    <property type="match status" value="1"/>
</dbReference>
<dbReference type="Pfam" id="PF03960">
    <property type="entry name" value="ArsC"/>
    <property type="match status" value="1"/>
</dbReference>
<dbReference type="OrthoDB" id="9803749at2"/>
<keyword evidence="4" id="KW-1185">Reference proteome</keyword>
<organism evidence="3 4">
    <name type="scientific">Exilibacterium tricleocarpae</name>
    <dbReference type="NCBI Taxonomy" id="2591008"/>
    <lineage>
        <taxon>Bacteria</taxon>
        <taxon>Pseudomonadati</taxon>
        <taxon>Pseudomonadota</taxon>
        <taxon>Gammaproteobacteria</taxon>
        <taxon>Cellvibrionales</taxon>
        <taxon>Cellvibrionaceae</taxon>
        <taxon>Exilibacterium</taxon>
    </lineage>
</organism>
<evidence type="ECO:0000256" key="1">
    <source>
        <dbReference type="ARBA" id="ARBA00007198"/>
    </source>
</evidence>
<dbReference type="NCBIfam" id="TIGR01617">
    <property type="entry name" value="arsC_related"/>
    <property type="match status" value="1"/>
</dbReference>
<dbReference type="Gene3D" id="3.40.30.10">
    <property type="entry name" value="Glutaredoxin"/>
    <property type="match status" value="1"/>
</dbReference>
<dbReference type="InterPro" id="IPR036249">
    <property type="entry name" value="Thioredoxin-like_sf"/>
</dbReference>
<reference evidence="3 4" key="1">
    <citation type="submission" date="2019-06" db="EMBL/GenBank/DDBJ databases">
        <title>Whole genome sequence for Cellvibrionaceae sp. R142.</title>
        <authorList>
            <person name="Wang G."/>
        </authorList>
    </citation>
    <scope>NUCLEOTIDE SEQUENCE [LARGE SCALE GENOMIC DNA]</scope>
    <source>
        <strain evidence="3 4">R142</strain>
    </source>
</reference>
<dbReference type="PROSITE" id="PS51353">
    <property type="entry name" value="ARSC"/>
    <property type="match status" value="1"/>
</dbReference>
<dbReference type="CDD" id="cd03035">
    <property type="entry name" value="ArsC_Yffb"/>
    <property type="match status" value="1"/>
</dbReference>
<dbReference type="NCBIfam" id="NF008107">
    <property type="entry name" value="PRK10853.1"/>
    <property type="match status" value="1"/>
</dbReference>
<evidence type="ECO:0000313" key="3">
    <source>
        <dbReference type="EMBL" id="TQV85642.1"/>
    </source>
</evidence>
<dbReference type="InterPro" id="IPR006660">
    <property type="entry name" value="Arsenate_reductase-like"/>
</dbReference>
<comment type="similarity">
    <text evidence="1 2">Belongs to the ArsC family.</text>
</comment>
<dbReference type="SUPFAM" id="SSF52833">
    <property type="entry name" value="Thioredoxin-like"/>
    <property type="match status" value="1"/>
</dbReference>
<gene>
    <name evidence="3" type="ORF">FKG94_02000</name>
</gene>
<dbReference type="EMBL" id="VHSG01000003">
    <property type="protein sequence ID" value="TQV85642.1"/>
    <property type="molecule type" value="Genomic_DNA"/>
</dbReference>
<name>A0A545U845_9GAMM</name>
<dbReference type="Proteomes" id="UP000319732">
    <property type="component" value="Unassembled WGS sequence"/>
</dbReference>
<dbReference type="AlphaFoldDB" id="A0A545U845"/>
<dbReference type="InterPro" id="IPR006504">
    <property type="entry name" value="Tscrpt_reg_Spx/MgsR"/>
</dbReference>
<dbReference type="PANTHER" id="PTHR30041">
    <property type="entry name" value="ARSENATE REDUCTASE"/>
    <property type="match status" value="1"/>
</dbReference>
<evidence type="ECO:0000313" key="4">
    <source>
        <dbReference type="Proteomes" id="UP000319732"/>
    </source>
</evidence>
<sequence>MATTLYGIKNCDTVKKARRWLEQQAVDYNFHDFRADGLSKAQVATWVDQLGWEALVNKRSTTWKQLGETTRNGLNDSNVVAVVLANPTLIKRPLLDLDGHYHTGFKETDYRQLFR</sequence>